<dbReference type="EMBL" id="CACRUE010000026">
    <property type="protein sequence ID" value="VYU09288.1"/>
    <property type="molecule type" value="Genomic_DNA"/>
</dbReference>
<dbReference type="InterPro" id="IPR029052">
    <property type="entry name" value="Metallo-depent_PP-like"/>
</dbReference>
<sequence>MKKGIKYLVSIIIAVMIFTLATNIFAIENSSYTDATQTRQGKTYEWKNWCEEWEKIKNSPTQMSLSPGEDETQLNFAWYSKSCDVKPNLKISDNPKMEDAKALQVITTKASDEYKTNKATATNLKPNTRYYYSYTINGKWTEPALYKTKNTKRYTFGFVGDPQIGASYRNMNGETELENQDKAVRNDSFNWNNTIKNMIRRNCDLSFIISAGDQIQSGYKKNKSYDHNEIEYAGYLSPCVLKSIPIATTIGNHDENSENYSYHFNLPNKSKLGSTVAGGDYYYRYGNTLFIMLNTNNENIDEHKKFIECVTKLNKDAIWKVVTMHHDIYGSGEHSSTPSVVKLRYKLIPILEKNNIDVVLSGHDHIYSRSYILKGGKLDKNDMLSDKEYEKYAKGNKNSNKKYKKYLQSIEDEEAIESKELMCATNPKGILYITANSSTGSKYYDLAQNQQEYIAYRWQENVPTYSMIDVTDRAFTINTYRVDNNKKIDTTFTIIK</sequence>
<feature type="domain" description="Calcineurin-like phosphoesterase" evidence="3">
    <location>
        <begin position="156"/>
        <end position="367"/>
    </location>
</feature>
<accession>A0A6N3C2I6</accession>
<evidence type="ECO:0000259" key="3">
    <source>
        <dbReference type="Pfam" id="PF00149"/>
    </source>
</evidence>
<dbReference type="SUPFAM" id="SSF49363">
    <property type="entry name" value="Purple acid phosphatase, N-terminal domain"/>
    <property type="match status" value="1"/>
</dbReference>
<dbReference type="Gene3D" id="2.60.40.380">
    <property type="entry name" value="Purple acid phosphatase-like, N-terminal"/>
    <property type="match status" value="1"/>
</dbReference>
<reference evidence="5" key="1">
    <citation type="submission" date="2019-11" db="EMBL/GenBank/DDBJ databases">
        <authorList>
            <person name="Feng L."/>
        </authorList>
    </citation>
    <scope>NUCLEOTIDE SEQUENCE</scope>
    <source>
        <strain evidence="5">IbartlettiiLFYP30</strain>
    </source>
</reference>
<dbReference type="GO" id="GO:0003993">
    <property type="term" value="F:acid phosphatase activity"/>
    <property type="evidence" value="ECO:0007669"/>
    <property type="project" value="InterPro"/>
</dbReference>
<dbReference type="RefSeq" id="WP_156530870.1">
    <property type="nucleotide sequence ID" value="NZ_CACRUE010000026.1"/>
</dbReference>
<dbReference type="InterPro" id="IPR015914">
    <property type="entry name" value="PAPs_N"/>
</dbReference>
<dbReference type="InterPro" id="IPR039331">
    <property type="entry name" value="PAPs-like"/>
</dbReference>
<dbReference type="InterPro" id="IPR004843">
    <property type="entry name" value="Calcineurin-like_PHP"/>
</dbReference>
<dbReference type="Pfam" id="PF00149">
    <property type="entry name" value="Metallophos"/>
    <property type="match status" value="1"/>
</dbReference>
<keyword evidence="2" id="KW-1133">Transmembrane helix</keyword>
<dbReference type="InterPro" id="IPR008963">
    <property type="entry name" value="Purple_acid_Pase-like_N"/>
</dbReference>
<keyword evidence="2" id="KW-0472">Membrane</keyword>
<dbReference type="PANTHER" id="PTHR22953">
    <property type="entry name" value="ACID PHOSPHATASE RELATED"/>
    <property type="match status" value="1"/>
</dbReference>
<dbReference type="GO" id="GO:0046872">
    <property type="term" value="F:metal ion binding"/>
    <property type="evidence" value="ECO:0007669"/>
    <property type="project" value="InterPro"/>
</dbReference>
<dbReference type="AlphaFoldDB" id="A0A6N3C2I6"/>
<gene>
    <name evidence="5" type="ORF">IBLFYP30_01719</name>
</gene>
<evidence type="ECO:0000256" key="2">
    <source>
        <dbReference type="SAM" id="Phobius"/>
    </source>
</evidence>
<feature type="domain" description="Purple acid phosphatase N-terminal" evidence="4">
    <location>
        <begin position="60"/>
        <end position="145"/>
    </location>
</feature>
<keyword evidence="2" id="KW-0812">Transmembrane</keyword>
<dbReference type="Gene3D" id="3.60.21.10">
    <property type="match status" value="1"/>
</dbReference>
<evidence type="ECO:0000259" key="4">
    <source>
        <dbReference type="Pfam" id="PF16656"/>
    </source>
</evidence>
<dbReference type="Pfam" id="PF16656">
    <property type="entry name" value="Pur_ac_phosph_N"/>
    <property type="match status" value="1"/>
</dbReference>
<organism evidence="5">
    <name type="scientific">Intestinibacter bartlettii</name>
    <dbReference type="NCBI Taxonomy" id="261299"/>
    <lineage>
        <taxon>Bacteria</taxon>
        <taxon>Bacillati</taxon>
        <taxon>Bacillota</taxon>
        <taxon>Clostridia</taxon>
        <taxon>Peptostreptococcales</taxon>
        <taxon>Peptostreptococcaceae</taxon>
        <taxon>Intestinibacter</taxon>
    </lineage>
</organism>
<keyword evidence="1" id="KW-0732">Signal</keyword>
<feature type="transmembrane region" description="Helical" evidence="2">
    <location>
        <begin position="7"/>
        <end position="27"/>
    </location>
</feature>
<name>A0A6N3C2I6_9FIRM</name>
<dbReference type="SUPFAM" id="SSF56300">
    <property type="entry name" value="Metallo-dependent phosphatases"/>
    <property type="match status" value="1"/>
</dbReference>
<protein>
    <submittedName>
        <fullName evidence="5">Calcineurin-like phosphoesterase</fullName>
    </submittedName>
</protein>
<proteinExistence type="predicted"/>
<evidence type="ECO:0000256" key="1">
    <source>
        <dbReference type="ARBA" id="ARBA00022729"/>
    </source>
</evidence>
<evidence type="ECO:0000313" key="5">
    <source>
        <dbReference type="EMBL" id="VYU09288.1"/>
    </source>
</evidence>
<dbReference type="PANTHER" id="PTHR22953:SF153">
    <property type="entry name" value="PURPLE ACID PHOSPHATASE"/>
    <property type="match status" value="1"/>
</dbReference>